<dbReference type="Proteomes" id="UP000012174">
    <property type="component" value="Unassembled WGS sequence"/>
</dbReference>
<dbReference type="Pfam" id="PF24883">
    <property type="entry name" value="NPHP3_N"/>
    <property type="match status" value="1"/>
</dbReference>
<gene>
    <name evidence="3" type="ORF">UCREL1_6297</name>
</gene>
<dbReference type="InterPro" id="IPR031359">
    <property type="entry name" value="NACHT_N"/>
</dbReference>
<sequence>MDEGRLSVKGRDIILQGRFLEGSGFLMRAKSIIDEAVKASPEASLIWAGICLTLPFFTNPALSQQTNETGLVYVISRMKYYTAMEAMLLPEKLSATAELASVKRAYESHIVDLYKFIINFQVQTILRLYRPNLLNFLRDTVLYDDWENMLNAVKETEELIDRESQQINTAFSHEELVSIRSLADKSGAVLGDQLKILTDQLKVSESHRDISLEQLELDKKRLQYECHALFRRDDYELFKNYVPDRIDGTCAWFLNHSNYESWKKDEYGPLLVTADPGCGKSVLSKYLVDHEFPKIFSTVCYFFFKEDTQNTAKQALCALIHQLLEQEPDLIQHAMKGYERDREKVSETVTSLWDIVDRIVNDPKTDRVVFVIDALDECIDKDRQYLTSKINDLFKSKSHGGFKVLLTGRPYEQVTYGFEELGEVFPTIRVQGEDELSTIQEEVNTVIKARVDVFAKIKGLKPSVKAHLQEKLQSFQSKTYLWMYLVFNDLEKRSFKKTDRGID</sequence>
<dbReference type="SUPFAM" id="SSF52540">
    <property type="entry name" value="P-loop containing nucleoside triphosphate hydrolases"/>
    <property type="match status" value="1"/>
</dbReference>
<keyword evidence="1" id="KW-0677">Repeat</keyword>
<dbReference type="Gene3D" id="3.40.50.300">
    <property type="entry name" value="P-loop containing nucleotide triphosphate hydrolases"/>
    <property type="match status" value="1"/>
</dbReference>
<dbReference type="Pfam" id="PF17100">
    <property type="entry name" value="NACHT_N"/>
    <property type="match status" value="1"/>
</dbReference>
<dbReference type="OrthoDB" id="163438at2759"/>
<dbReference type="InterPro" id="IPR055497">
    <property type="entry name" value="DUF7069"/>
</dbReference>
<dbReference type="InterPro" id="IPR056884">
    <property type="entry name" value="NPHP3-like_N"/>
</dbReference>
<dbReference type="InterPro" id="IPR007111">
    <property type="entry name" value="NACHT_NTPase"/>
</dbReference>
<dbReference type="PANTHER" id="PTHR10039:SF14">
    <property type="entry name" value="NACHT DOMAIN-CONTAINING PROTEIN"/>
    <property type="match status" value="1"/>
</dbReference>
<organism evidence="3 4">
    <name type="scientific">Eutypa lata (strain UCR-EL1)</name>
    <name type="common">Grapevine dieback disease fungus</name>
    <name type="synonym">Eutypa armeniacae</name>
    <dbReference type="NCBI Taxonomy" id="1287681"/>
    <lineage>
        <taxon>Eukaryota</taxon>
        <taxon>Fungi</taxon>
        <taxon>Dikarya</taxon>
        <taxon>Ascomycota</taxon>
        <taxon>Pezizomycotina</taxon>
        <taxon>Sordariomycetes</taxon>
        <taxon>Xylariomycetidae</taxon>
        <taxon>Xylariales</taxon>
        <taxon>Diatrypaceae</taxon>
        <taxon>Eutypa</taxon>
    </lineage>
</organism>
<proteinExistence type="predicted"/>
<keyword evidence="4" id="KW-1185">Reference proteome</keyword>
<dbReference type="PROSITE" id="PS50837">
    <property type="entry name" value="NACHT"/>
    <property type="match status" value="1"/>
</dbReference>
<protein>
    <submittedName>
        <fullName evidence="3">Putative ankyrin repeat protein</fullName>
    </submittedName>
</protein>
<evidence type="ECO:0000313" key="4">
    <source>
        <dbReference type="Proteomes" id="UP000012174"/>
    </source>
</evidence>
<dbReference type="OMA" id="WANDYIS"/>
<evidence type="ECO:0000313" key="3">
    <source>
        <dbReference type="EMBL" id="EMR66754.1"/>
    </source>
</evidence>
<dbReference type="KEGG" id="ela:UCREL1_6297"/>
<feature type="domain" description="NACHT" evidence="2">
    <location>
        <begin position="268"/>
        <end position="410"/>
    </location>
</feature>
<accession>M7SK87</accession>
<name>M7SK87_EUTLA</name>
<evidence type="ECO:0000259" key="2">
    <source>
        <dbReference type="PROSITE" id="PS50837"/>
    </source>
</evidence>
<dbReference type="AlphaFoldDB" id="M7SK87"/>
<dbReference type="eggNOG" id="KOG4177">
    <property type="taxonomic scope" value="Eukaryota"/>
</dbReference>
<evidence type="ECO:0000256" key="1">
    <source>
        <dbReference type="ARBA" id="ARBA00022737"/>
    </source>
</evidence>
<reference evidence="4" key="1">
    <citation type="journal article" date="2013" name="Genome Announc.">
        <title>Draft genome sequence of the grapevine dieback fungus Eutypa lata UCR-EL1.</title>
        <authorList>
            <person name="Blanco-Ulate B."/>
            <person name="Rolshausen P.E."/>
            <person name="Cantu D."/>
        </authorList>
    </citation>
    <scope>NUCLEOTIDE SEQUENCE [LARGE SCALE GENOMIC DNA]</scope>
    <source>
        <strain evidence="4">UCR-EL1</strain>
    </source>
</reference>
<dbReference type="Pfam" id="PF23239">
    <property type="entry name" value="DUF7069"/>
    <property type="match status" value="1"/>
</dbReference>
<dbReference type="InterPro" id="IPR027417">
    <property type="entry name" value="P-loop_NTPase"/>
</dbReference>
<dbReference type="EMBL" id="KB706595">
    <property type="protein sequence ID" value="EMR66754.1"/>
    <property type="molecule type" value="Genomic_DNA"/>
</dbReference>
<dbReference type="STRING" id="1287681.M7SK87"/>
<dbReference type="HOGENOM" id="CLU_541882_0_0_1"/>
<dbReference type="PANTHER" id="PTHR10039">
    <property type="entry name" value="AMELOGENIN"/>
    <property type="match status" value="1"/>
</dbReference>